<feature type="non-terminal residue" evidence="2">
    <location>
        <position position="103"/>
    </location>
</feature>
<evidence type="ECO:0000313" key="2">
    <source>
        <dbReference type="EMBL" id="CAD6951030.1"/>
    </source>
</evidence>
<keyword evidence="3" id="KW-1185">Reference proteome</keyword>
<feature type="compositionally biased region" description="Gly residues" evidence="1">
    <location>
        <begin position="83"/>
        <end position="92"/>
    </location>
</feature>
<dbReference type="Proteomes" id="UP000836402">
    <property type="component" value="Unassembled WGS sequence"/>
</dbReference>
<organism evidence="2 3">
    <name type="scientific">Tilletia caries</name>
    <name type="common">wheat bunt fungus</name>
    <dbReference type="NCBI Taxonomy" id="13290"/>
    <lineage>
        <taxon>Eukaryota</taxon>
        <taxon>Fungi</taxon>
        <taxon>Dikarya</taxon>
        <taxon>Basidiomycota</taxon>
        <taxon>Ustilaginomycotina</taxon>
        <taxon>Exobasidiomycetes</taxon>
        <taxon>Tilletiales</taxon>
        <taxon>Tilletiaceae</taxon>
        <taxon>Tilletia</taxon>
    </lineage>
</organism>
<accession>A0ABN7J612</accession>
<reference evidence="2" key="1">
    <citation type="submission" date="2020-10" db="EMBL/GenBank/DDBJ databases">
        <authorList>
            <person name="Sedaghatjoo S."/>
        </authorList>
    </citation>
    <scope>NUCLEOTIDE SEQUENCE</scope>
    <source>
        <strain evidence="2">AZH3</strain>
    </source>
</reference>
<comment type="caution">
    <text evidence="2">The sequence shown here is derived from an EMBL/GenBank/DDBJ whole genome shotgun (WGS) entry which is preliminary data.</text>
</comment>
<gene>
    <name evidence="2" type="ORF">JKIAZH3_G5137</name>
</gene>
<evidence type="ECO:0000256" key="1">
    <source>
        <dbReference type="SAM" id="MobiDB-lite"/>
    </source>
</evidence>
<feature type="compositionally biased region" description="Gly residues" evidence="1">
    <location>
        <begin position="60"/>
        <end position="72"/>
    </location>
</feature>
<feature type="region of interest" description="Disordered" evidence="1">
    <location>
        <begin position="1"/>
        <end position="103"/>
    </location>
</feature>
<proteinExistence type="predicted"/>
<dbReference type="EMBL" id="CAJHJG010005559">
    <property type="protein sequence ID" value="CAD6951030.1"/>
    <property type="molecule type" value="Genomic_DNA"/>
</dbReference>
<protein>
    <recommendedName>
        <fullName evidence="4">Mso1 N-terminal domain-containing protein</fullName>
    </recommendedName>
</protein>
<feature type="compositionally biased region" description="Low complexity" evidence="1">
    <location>
        <begin position="37"/>
        <end position="51"/>
    </location>
</feature>
<name>A0ABN7J612_9BASI</name>
<evidence type="ECO:0008006" key="4">
    <source>
        <dbReference type="Google" id="ProtNLM"/>
    </source>
</evidence>
<evidence type="ECO:0000313" key="3">
    <source>
        <dbReference type="Proteomes" id="UP000836402"/>
    </source>
</evidence>
<sequence>MSTSMSIEDVVGTYGQSFPGERKALSRQNSTASRAPSHAGGASFAHSSSGQHPPPNGQFQAGGGAGMAGVGARGRSPSPGPPITGGGPGGFGRPNSRMGSHQY</sequence>